<feature type="transmembrane region" description="Helical" evidence="1">
    <location>
        <begin position="304"/>
        <end position="322"/>
    </location>
</feature>
<comment type="caution">
    <text evidence="2">The sequence shown here is derived from an EMBL/GenBank/DDBJ whole genome shotgun (WGS) entry which is preliminary data.</text>
</comment>
<dbReference type="EMBL" id="CAXAMN010024361">
    <property type="protein sequence ID" value="CAK9085923.1"/>
    <property type="molecule type" value="Genomic_DNA"/>
</dbReference>
<evidence type="ECO:0000313" key="2">
    <source>
        <dbReference type="EMBL" id="CAK9085923.1"/>
    </source>
</evidence>
<keyword evidence="3" id="KW-1185">Reference proteome</keyword>
<feature type="transmembrane region" description="Helical" evidence="1">
    <location>
        <begin position="156"/>
        <end position="182"/>
    </location>
</feature>
<gene>
    <name evidence="2" type="ORF">CCMP2556_LOCUS41670</name>
</gene>
<feature type="transmembrane region" description="Helical" evidence="1">
    <location>
        <begin position="274"/>
        <end position="292"/>
    </location>
</feature>
<name>A0ABP0QD28_9DINO</name>
<feature type="transmembrane region" description="Helical" evidence="1">
    <location>
        <begin position="247"/>
        <end position="268"/>
    </location>
</feature>
<keyword evidence="1" id="KW-1133">Transmembrane helix</keyword>
<keyword evidence="1" id="KW-0812">Transmembrane</keyword>
<feature type="transmembrane region" description="Helical" evidence="1">
    <location>
        <begin position="342"/>
        <end position="359"/>
    </location>
</feature>
<dbReference type="Proteomes" id="UP001642484">
    <property type="component" value="Unassembled WGS sequence"/>
</dbReference>
<organism evidence="2 3">
    <name type="scientific">Durusdinium trenchii</name>
    <dbReference type="NCBI Taxonomy" id="1381693"/>
    <lineage>
        <taxon>Eukaryota</taxon>
        <taxon>Sar</taxon>
        <taxon>Alveolata</taxon>
        <taxon>Dinophyceae</taxon>
        <taxon>Suessiales</taxon>
        <taxon>Symbiodiniaceae</taxon>
        <taxon>Durusdinium</taxon>
    </lineage>
</organism>
<proteinExistence type="predicted"/>
<protein>
    <submittedName>
        <fullName evidence="2">Uncharacterized protein</fullName>
    </submittedName>
</protein>
<feature type="transmembrane region" description="Helical" evidence="1">
    <location>
        <begin position="87"/>
        <end position="104"/>
    </location>
</feature>
<sequence>MPEAGIPFDWETSEASEAGCFSHLRSMGRAARAWWMETTDDVLLNSPWLRRSTGGWFRCLWILFHVVPWCTGIYMESVQLRQGPDRFPASLLVLALLMFARVVYSSLTKLRDTLQSSLLLCFGSLISYGCWDYLQVEPHELWFDRSTFVVGFLGQAFPTLCHCNVHPVALVLLLAYTVAYLWHDFDLHGARPVTFRLLHILGFQCCMCYAFTRDFTHRVKAVSTGMLEGASSDPLQSPVAGRSARTFCWLTGVNNWIFLMLTCITFYLTQEISFMLFDGVLFCVPWIALMFVRRGACTPFQSDLALCVFCNAGPAWAMLRPLPYDYTLAGLGEISGFGFVRLSFYLYYTSIGCTSYVFATQAAIQAGCHPSISLGTSAVMTVFFLVEVLQCNLCLQLAWDFGQVAEVALSLVSWLHSSILSHILPLRAIAAKFIDDDIIYTSSKLPMKTHPNDYVEDGPLLKSTQKIGRRNHVRKLLPPKAERHLRSSSAHLLKPCQEKTALKSPCRQSLPLLFAAWPRIEAGEWMPQILHDGFASSFKL</sequence>
<evidence type="ECO:0000313" key="3">
    <source>
        <dbReference type="Proteomes" id="UP001642484"/>
    </source>
</evidence>
<evidence type="ECO:0000256" key="1">
    <source>
        <dbReference type="SAM" id="Phobius"/>
    </source>
</evidence>
<feature type="transmembrane region" description="Helical" evidence="1">
    <location>
        <begin position="371"/>
        <end position="389"/>
    </location>
</feature>
<accession>A0ABP0QD28</accession>
<keyword evidence="1" id="KW-0472">Membrane</keyword>
<feature type="transmembrane region" description="Helical" evidence="1">
    <location>
        <begin position="55"/>
        <end position="75"/>
    </location>
</feature>
<reference evidence="2 3" key="1">
    <citation type="submission" date="2024-02" db="EMBL/GenBank/DDBJ databases">
        <authorList>
            <person name="Chen Y."/>
            <person name="Shah S."/>
            <person name="Dougan E. K."/>
            <person name="Thang M."/>
            <person name="Chan C."/>
        </authorList>
    </citation>
    <scope>NUCLEOTIDE SEQUENCE [LARGE SCALE GENOMIC DNA]</scope>
</reference>